<dbReference type="AlphaFoldDB" id="A0AA88GVR5"/>
<proteinExistence type="predicted"/>
<evidence type="ECO:0000256" key="2">
    <source>
        <dbReference type="ARBA" id="ARBA00022840"/>
    </source>
</evidence>
<dbReference type="PANTHER" id="PTHR19375">
    <property type="entry name" value="HEAT SHOCK PROTEIN 70KDA"/>
    <property type="match status" value="1"/>
</dbReference>
<dbReference type="SUPFAM" id="SSF53067">
    <property type="entry name" value="Actin-like ATPase domain"/>
    <property type="match status" value="2"/>
</dbReference>
<dbReference type="PROSITE" id="PS01036">
    <property type="entry name" value="HSP70_3"/>
    <property type="match status" value="1"/>
</dbReference>
<keyword evidence="1" id="KW-0547">Nucleotide-binding</keyword>
<accession>A0AA88GVR5</accession>
<dbReference type="InterPro" id="IPR013126">
    <property type="entry name" value="Hsp_70_fam"/>
</dbReference>
<evidence type="ECO:0000256" key="1">
    <source>
        <dbReference type="ARBA" id="ARBA00022741"/>
    </source>
</evidence>
<dbReference type="GO" id="GO:0005524">
    <property type="term" value="F:ATP binding"/>
    <property type="evidence" value="ECO:0007669"/>
    <property type="project" value="UniProtKB-KW"/>
</dbReference>
<reference evidence="3 4" key="1">
    <citation type="journal article" date="2018" name="BMC Genomics">
        <title>The genome of Naegleria lovaniensis, the basis for a comparative approach to unravel pathogenicity factors of the human pathogenic amoeba N. fowleri.</title>
        <authorList>
            <person name="Liechti N."/>
            <person name="Schurch N."/>
            <person name="Bruggmann R."/>
            <person name="Wittwer M."/>
        </authorList>
    </citation>
    <scope>NUCLEOTIDE SEQUENCE [LARGE SCALE GENOMIC DNA]</scope>
    <source>
        <strain evidence="3 4">ATCC 30569</strain>
    </source>
</reference>
<protein>
    <submittedName>
        <fullName evidence="3">Uncharacterized protein</fullName>
    </submittedName>
</protein>
<dbReference type="RefSeq" id="XP_044550780.1">
    <property type="nucleotide sequence ID" value="XM_044691173.1"/>
</dbReference>
<dbReference type="Proteomes" id="UP000816034">
    <property type="component" value="Unassembled WGS sequence"/>
</dbReference>
<comment type="caution">
    <text evidence="3">The sequence shown here is derived from an EMBL/GenBank/DDBJ whole genome shotgun (WGS) entry which is preliminary data.</text>
</comment>
<organism evidence="3 4">
    <name type="scientific">Naegleria lovaniensis</name>
    <name type="common">Amoeba</name>
    <dbReference type="NCBI Taxonomy" id="51637"/>
    <lineage>
        <taxon>Eukaryota</taxon>
        <taxon>Discoba</taxon>
        <taxon>Heterolobosea</taxon>
        <taxon>Tetramitia</taxon>
        <taxon>Eutetramitia</taxon>
        <taxon>Vahlkampfiidae</taxon>
        <taxon>Naegleria</taxon>
    </lineage>
</organism>
<dbReference type="Gene3D" id="3.90.640.10">
    <property type="entry name" value="Actin, Chain A, domain 4"/>
    <property type="match status" value="1"/>
</dbReference>
<dbReference type="InterPro" id="IPR018181">
    <property type="entry name" value="Heat_shock_70_CS"/>
</dbReference>
<dbReference type="GeneID" id="68094279"/>
<dbReference type="Pfam" id="PF00012">
    <property type="entry name" value="HSP70"/>
    <property type="match status" value="1"/>
</dbReference>
<dbReference type="GO" id="GO:0140662">
    <property type="term" value="F:ATP-dependent protein folding chaperone"/>
    <property type="evidence" value="ECO:0007669"/>
    <property type="project" value="InterPro"/>
</dbReference>
<gene>
    <name evidence="3" type="ORF">C9374_001823</name>
</gene>
<evidence type="ECO:0000313" key="3">
    <source>
        <dbReference type="EMBL" id="KAG2386788.1"/>
    </source>
</evidence>
<name>A0AA88GVR5_NAELO</name>
<sequence>MLKRRAFRAPKDFSSTECALNLMKSLHRDKFMMIPNSKLSGSFFSLQQFSQQRRNKTIGIDLGSTYTRAMYWQGNDEPPLVIPNILGHEKMRIDGIPSMIVFHDGKVLSVGGDQICQQPTRLPKITVFELKRLLGHTYRDLLIQAPHVLLSNQNQILFIQGQNGEPLIQIGTCKYSPVELLSLIFEKVKHNASTFFGEEISQAVVAISPYMNDESRAFISQAGRMCGLNISRCIYEPHATALAFGLHEQLKPIQTVMVCDFGARSCNISILEMDEFGLFELKSTKCNFLCSGLEVDLKIGEWISNEMKKIGKCTAIPKDRFLMHAEQAKKELSVKSSTDIKVPILLDDVSQHDASTEKFTLSLTEMERVIPDFAERAEETIQQCLTDANLHKQSINHVLLVGGMSKMPLVKRVVSENFGFFTTPPNPQESVVLGCAIQAGRILA</sequence>
<keyword evidence="2" id="KW-0067">ATP-binding</keyword>
<evidence type="ECO:0000313" key="4">
    <source>
        <dbReference type="Proteomes" id="UP000816034"/>
    </source>
</evidence>
<dbReference type="InterPro" id="IPR043129">
    <property type="entry name" value="ATPase_NBD"/>
</dbReference>
<dbReference type="EMBL" id="PYSW02000014">
    <property type="protein sequence ID" value="KAG2386788.1"/>
    <property type="molecule type" value="Genomic_DNA"/>
</dbReference>
<keyword evidence="4" id="KW-1185">Reference proteome</keyword>
<dbReference type="Gene3D" id="3.30.420.40">
    <property type="match status" value="2"/>
</dbReference>
<dbReference type="PRINTS" id="PR00301">
    <property type="entry name" value="HEATSHOCK70"/>
</dbReference>